<dbReference type="PANTHER" id="PTHR35530">
    <property type="entry name" value="TAUTOMERASE-RELATED"/>
    <property type="match status" value="1"/>
</dbReference>
<dbReference type="GO" id="GO:0016853">
    <property type="term" value="F:isomerase activity"/>
    <property type="evidence" value="ECO:0007669"/>
    <property type="project" value="UniProtKB-KW"/>
</dbReference>
<dbReference type="InterPro" id="IPR004370">
    <property type="entry name" value="4-OT-like_dom"/>
</dbReference>
<dbReference type="NCBIfam" id="TIGR00013">
    <property type="entry name" value="taut"/>
    <property type="match status" value="1"/>
</dbReference>
<evidence type="ECO:0000256" key="1">
    <source>
        <dbReference type="ARBA" id="ARBA00006723"/>
    </source>
</evidence>
<comment type="similarity">
    <text evidence="1">Belongs to the 4-oxalocrotonate tautomerase family.</text>
</comment>
<dbReference type="EMBL" id="UINC01000268">
    <property type="protein sequence ID" value="SUZ52346.1"/>
    <property type="molecule type" value="Genomic_DNA"/>
</dbReference>
<gene>
    <name evidence="4" type="ORF">METZ01_LOCUS5200</name>
</gene>
<proteinExistence type="inferred from homology"/>
<feature type="domain" description="4-oxalocrotonate tautomerase-like" evidence="3">
    <location>
        <begin position="2"/>
        <end position="60"/>
    </location>
</feature>
<dbReference type="Gene3D" id="3.30.429.10">
    <property type="entry name" value="Macrophage Migration Inhibitory Factor"/>
    <property type="match status" value="1"/>
</dbReference>
<accession>A0A381NCS0</accession>
<dbReference type="InterPro" id="IPR014347">
    <property type="entry name" value="Tautomerase/MIF_sf"/>
</dbReference>
<evidence type="ECO:0000313" key="4">
    <source>
        <dbReference type="EMBL" id="SUZ52346.1"/>
    </source>
</evidence>
<sequence>MPLIQIHLAEGRTEKQKKELMTGITDLTEKVIGAPRDSIRVWINEFPDTNYMAAGELLKEKRARLKKGK</sequence>
<reference evidence="4" key="1">
    <citation type="submission" date="2018-05" db="EMBL/GenBank/DDBJ databases">
        <authorList>
            <person name="Lanie J.A."/>
            <person name="Ng W.-L."/>
            <person name="Kazmierczak K.M."/>
            <person name="Andrzejewski T.M."/>
            <person name="Davidsen T.M."/>
            <person name="Wayne K.J."/>
            <person name="Tettelin H."/>
            <person name="Glass J.I."/>
            <person name="Rusch D."/>
            <person name="Podicherti R."/>
            <person name="Tsui H.-C.T."/>
            <person name="Winkler M.E."/>
        </authorList>
    </citation>
    <scope>NUCLEOTIDE SEQUENCE</scope>
</reference>
<dbReference type="PANTHER" id="PTHR35530:SF1">
    <property type="entry name" value="2-HYDROXYMUCONATE TAUTOMERASE"/>
    <property type="match status" value="1"/>
</dbReference>
<organism evidence="4">
    <name type="scientific">marine metagenome</name>
    <dbReference type="NCBI Taxonomy" id="408172"/>
    <lineage>
        <taxon>unclassified sequences</taxon>
        <taxon>metagenomes</taxon>
        <taxon>ecological metagenomes</taxon>
    </lineage>
</organism>
<dbReference type="Pfam" id="PF01361">
    <property type="entry name" value="Tautomerase"/>
    <property type="match status" value="1"/>
</dbReference>
<evidence type="ECO:0000259" key="3">
    <source>
        <dbReference type="Pfam" id="PF01361"/>
    </source>
</evidence>
<dbReference type="SUPFAM" id="SSF55331">
    <property type="entry name" value="Tautomerase/MIF"/>
    <property type="match status" value="1"/>
</dbReference>
<dbReference type="InterPro" id="IPR018191">
    <property type="entry name" value="4-OT"/>
</dbReference>
<keyword evidence="2" id="KW-0413">Isomerase</keyword>
<protein>
    <recommendedName>
        <fullName evidence="3">4-oxalocrotonate tautomerase-like domain-containing protein</fullName>
    </recommendedName>
</protein>
<evidence type="ECO:0000256" key="2">
    <source>
        <dbReference type="ARBA" id="ARBA00023235"/>
    </source>
</evidence>
<dbReference type="NCBIfam" id="NF002571">
    <property type="entry name" value="PRK02220.1"/>
    <property type="match status" value="1"/>
</dbReference>
<dbReference type="AlphaFoldDB" id="A0A381NCS0"/>
<name>A0A381NCS0_9ZZZZ</name>